<dbReference type="RefSeq" id="WP_132689211.1">
    <property type="nucleotide sequence ID" value="NZ_SKBU01000008.1"/>
</dbReference>
<protein>
    <submittedName>
        <fullName evidence="1">IS1 family transposase</fullName>
    </submittedName>
</protein>
<comment type="caution">
    <text evidence="1">The sequence shown here is derived from an EMBL/GenBank/DDBJ whole genome shotgun (WGS) entry which is preliminary data.</text>
</comment>
<dbReference type="Proteomes" id="UP000295244">
    <property type="component" value="Unassembled WGS sequence"/>
</dbReference>
<reference evidence="1 2" key="1">
    <citation type="submission" date="2019-03" db="EMBL/GenBank/DDBJ databases">
        <title>Whole genome sequence of a novel Rubrobacter taiwanensis strain, isolated from Yellowstone National Park.</title>
        <authorList>
            <person name="Freed S."/>
            <person name="Ramaley R.F."/>
            <person name="Kyndt J.A."/>
        </authorList>
    </citation>
    <scope>NUCLEOTIDE SEQUENCE [LARGE SCALE GENOMIC DNA]</scope>
    <source>
        <strain evidence="1 2">Yellowstone</strain>
    </source>
</reference>
<dbReference type="AlphaFoldDB" id="A0A4V2NX07"/>
<name>A0A4V2NX07_9ACTN</name>
<accession>A0A4V2NX07</accession>
<keyword evidence="2" id="KW-1185">Reference proteome</keyword>
<evidence type="ECO:0000313" key="2">
    <source>
        <dbReference type="Proteomes" id="UP000295244"/>
    </source>
</evidence>
<gene>
    <name evidence="1" type="ORF">E0L93_04755</name>
</gene>
<proteinExistence type="predicted"/>
<dbReference type="EMBL" id="SKBU01000008">
    <property type="protein sequence ID" value="TCJ19462.1"/>
    <property type="molecule type" value="Genomic_DNA"/>
</dbReference>
<dbReference type="OrthoDB" id="3184395at2"/>
<evidence type="ECO:0000313" key="1">
    <source>
        <dbReference type="EMBL" id="TCJ19462.1"/>
    </source>
</evidence>
<sequence>MERIKEQRLASAGTFCPNEECQLHAQVDEGNIIKFGKSKQGVQRYRCKSCATTFSATRGTLFYRKHAALKDILETLALLAEGVRISSLARAKGFKEDTILRWLREAARHADAVEEALMGDYEVSKAQVDGLWAYVGNKGKKGATRNARIEESSGA</sequence>
<organism evidence="1 2">
    <name type="scientific">Rubrobacter taiwanensis</name>
    <dbReference type="NCBI Taxonomy" id="185139"/>
    <lineage>
        <taxon>Bacteria</taxon>
        <taxon>Bacillati</taxon>
        <taxon>Actinomycetota</taxon>
        <taxon>Rubrobacteria</taxon>
        <taxon>Rubrobacterales</taxon>
        <taxon>Rubrobacteraceae</taxon>
        <taxon>Rubrobacter</taxon>
    </lineage>
</organism>